<dbReference type="NCBIfam" id="TIGR01891">
    <property type="entry name" value="amidohydrolases"/>
    <property type="match status" value="1"/>
</dbReference>
<dbReference type="EMBL" id="BAABEP010000015">
    <property type="protein sequence ID" value="GAA3728051.1"/>
    <property type="molecule type" value="Genomic_DNA"/>
</dbReference>
<dbReference type="SUPFAM" id="SSF55031">
    <property type="entry name" value="Bacterial exopeptidase dimerisation domain"/>
    <property type="match status" value="1"/>
</dbReference>
<dbReference type="InterPro" id="IPR017439">
    <property type="entry name" value="Amidohydrolase"/>
</dbReference>
<dbReference type="SUPFAM" id="SSF53187">
    <property type="entry name" value="Zn-dependent exopeptidases"/>
    <property type="match status" value="1"/>
</dbReference>
<dbReference type="InterPro" id="IPR052030">
    <property type="entry name" value="Peptidase_M20/M20A_hydrolases"/>
</dbReference>
<protein>
    <submittedName>
        <fullName evidence="3">M20 family metallo-hydrolase</fullName>
    </submittedName>
</protein>
<dbReference type="PANTHER" id="PTHR30575">
    <property type="entry name" value="PEPTIDASE M20"/>
    <property type="match status" value="1"/>
</dbReference>
<reference evidence="4" key="1">
    <citation type="journal article" date="2019" name="Int. J. Syst. Evol. Microbiol.">
        <title>The Global Catalogue of Microorganisms (GCM) 10K type strain sequencing project: providing services to taxonomists for standard genome sequencing and annotation.</title>
        <authorList>
            <consortium name="The Broad Institute Genomics Platform"/>
            <consortium name="The Broad Institute Genome Sequencing Center for Infectious Disease"/>
            <person name="Wu L."/>
            <person name="Ma J."/>
        </authorList>
    </citation>
    <scope>NUCLEOTIDE SEQUENCE [LARGE SCALE GENOMIC DNA]</scope>
    <source>
        <strain evidence="4">JCM 30846</strain>
    </source>
</reference>
<evidence type="ECO:0000313" key="4">
    <source>
        <dbReference type="Proteomes" id="UP001499884"/>
    </source>
</evidence>
<organism evidence="3 4">
    <name type="scientific">Streptomyces tremellae</name>
    <dbReference type="NCBI Taxonomy" id="1124239"/>
    <lineage>
        <taxon>Bacteria</taxon>
        <taxon>Bacillati</taxon>
        <taxon>Actinomycetota</taxon>
        <taxon>Actinomycetes</taxon>
        <taxon>Kitasatosporales</taxon>
        <taxon>Streptomycetaceae</taxon>
        <taxon>Streptomyces</taxon>
    </lineage>
</organism>
<dbReference type="Pfam" id="PF01546">
    <property type="entry name" value="Peptidase_M20"/>
    <property type="match status" value="1"/>
</dbReference>
<dbReference type="PIRSF" id="PIRSF005962">
    <property type="entry name" value="Pept_M20D_amidohydro"/>
    <property type="match status" value="1"/>
</dbReference>
<name>A0ABP7EYW7_9ACTN</name>
<keyword evidence="4" id="KW-1185">Reference proteome</keyword>
<dbReference type="Gene3D" id="3.40.630.10">
    <property type="entry name" value="Zn peptidases"/>
    <property type="match status" value="2"/>
</dbReference>
<dbReference type="Proteomes" id="UP001499884">
    <property type="component" value="Unassembled WGS sequence"/>
</dbReference>
<dbReference type="RefSeq" id="WP_345645962.1">
    <property type="nucleotide sequence ID" value="NZ_BAABEP010000015.1"/>
</dbReference>
<feature type="domain" description="Peptidase M20 dimerisation" evidence="2">
    <location>
        <begin position="234"/>
        <end position="324"/>
    </location>
</feature>
<comment type="caution">
    <text evidence="3">The sequence shown here is derived from an EMBL/GenBank/DDBJ whole genome shotgun (WGS) entry which is preliminary data.</text>
</comment>
<feature type="region of interest" description="Disordered" evidence="1">
    <location>
        <begin position="1"/>
        <end position="20"/>
    </location>
</feature>
<gene>
    <name evidence="3" type="ORF">GCM10023082_27450</name>
</gene>
<dbReference type="Pfam" id="PF07687">
    <property type="entry name" value="M20_dimer"/>
    <property type="match status" value="1"/>
</dbReference>
<dbReference type="PANTHER" id="PTHR30575:SF3">
    <property type="entry name" value="PEPTIDASE M20 DIMERISATION DOMAIN-CONTAINING PROTEIN"/>
    <property type="match status" value="1"/>
</dbReference>
<dbReference type="InterPro" id="IPR036264">
    <property type="entry name" value="Bact_exopeptidase_dim_dom"/>
</dbReference>
<feature type="compositionally biased region" description="Low complexity" evidence="1">
    <location>
        <begin position="9"/>
        <end position="19"/>
    </location>
</feature>
<proteinExistence type="predicted"/>
<evidence type="ECO:0000313" key="3">
    <source>
        <dbReference type="EMBL" id="GAA3728051.1"/>
    </source>
</evidence>
<dbReference type="InterPro" id="IPR011650">
    <property type="entry name" value="Peptidase_M20_dimer"/>
</dbReference>
<evidence type="ECO:0000256" key="1">
    <source>
        <dbReference type="SAM" id="MobiDB-lite"/>
    </source>
</evidence>
<dbReference type="InterPro" id="IPR002933">
    <property type="entry name" value="Peptidase_M20"/>
</dbReference>
<sequence>MPHDDHPAAEPAAAPGATAVRWRRDLHRHPEVGFTEFRTASRVAGALADLGWEIRTGADALSPGDRLGVPSDGELDAAYRRAAAEGADERFLPAMKGGSTAVVATWRAAAPGPRVGLRADLDALPLTESAAGSHLPAREGFRSSHEGVMHACGHDGHVGMAVELAERLTADPPPAGAVTLLLQPAEEGGRGARAMVPAGAADSIDLLIAPHLGLNLPTGTVAPSLDGLLANSKMRAVFHGVASHASLAPHEGRSALLGAAAATLAVHAAPRVPGHETRVAVGRISGGTSSNIVPDRAEMLLETRADDGAVNEDLEARVRTALHGAAATYGLTVDIDLIGGVTTARADRAAVDLVEAAAAAEGLRLVAARAEDGVASDDATAFMRRVQERGGAASYIGIGATLAAPHHTPAFDLDEAALPLGVALLENLVRRALAG</sequence>
<accession>A0ABP7EYW7</accession>
<evidence type="ECO:0000259" key="2">
    <source>
        <dbReference type="Pfam" id="PF07687"/>
    </source>
</evidence>